<name>A0AAE0DMH3_9LECA</name>
<evidence type="ECO:0000259" key="1">
    <source>
        <dbReference type="Pfam" id="PF01612"/>
    </source>
</evidence>
<dbReference type="InterPro" id="IPR036397">
    <property type="entry name" value="RNaseH_sf"/>
</dbReference>
<dbReference type="PANTHER" id="PTHR43040:SF1">
    <property type="entry name" value="RIBONUCLEASE D"/>
    <property type="match status" value="1"/>
</dbReference>
<dbReference type="InterPro" id="IPR002562">
    <property type="entry name" value="3'-5'_exonuclease_dom"/>
</dbReference>
<organism evidence="2 3">
    <name type="scientific">Lepraria neglecta</name>
    <dbReference type="NCBI Taxonomy" id="209136"/>
    <lineage>
        <taxon>Eukaryota</taxon>
        <taxon>Fungi</taxon>
        <taxon>Dikarya</taxon>
        <taxon>Ascomycota</taxon>
        <taxon>Pezizomycotina</taxon>
        <taxon>Lecanoromycetes</taxon>
        <taxon>OSLEUM clade</taxon>
        <taxon>Lecanoromycetidae</taxon>
        <taxon>Lecanorales</taxon>
        <taxon>Lecanorineae</taxon>
        <taxon>Stereocaulaceae</taxon>
        <taxon>Lepraria</taxon>
    </lineage>
</organism>
<comment type="caution">
    <text evidence="2">The sequence shown here is derived from an EMBL/GenBank/DDBJ whole genome shotgun (WGS) entry which is preliminary data.</text>
</comment>
<dbReference type="EMBL" id="JASNWA010000006">
    <property type="protein sequence ID" value="KAK3174855.1"/>
    <property type="molecule type" value="Genomic_DNA"/>
</dbReference>
<evidence type="ECO:0000313" key="3">
    <source>
        <dbReference type="Proteomes" id="UP001276659"/>
    </source>
</evidence>
<dbReference type="GO" id="GO:0003676">
    <property type="term" value="F:nucleic acid binding"/>
    <property type="evidence" value="ECO:0007669"/>
    <property type="project" value="InterPro"/>
</dbReference>
<feature type="domain" description="3'-5' exonuclease" evidence="1">
    <location>
        <begin position="62"/>
        <end position="256"/>
    </location>
</feature>
<dbReference type="Proteomes" id="UP001276659">
    <property type="component" value="Unassembled WGS sequence"/>
</dbReference>
<protein>
    <recommendedName>
        <fullName evidence="1">3'-5' exonuclease domain-containing protein</fullName>
    </recommendedName>
</protein>
<accession>A0AAE0DMH3</accession>
<gene>
    <name evidence="2" type="ORF">OEA41_002101</name>
</gene>
<keyword evidence="3" id="KW-1185">Reference proteome</keyword>
<dbReference type="GO" id="GO:0008408">
    <property type="term" value="F:3'-5' exonuclease activity"/>
    <property type="evidence" value="ECO:0007669"/>
    <property type="project" value="InterPro"/>
</dbReference>
<dbReference type="Pfam" id="PF01612">
    <property type="entry name" value="DNA_pol_A_exo1"/>
    <property type="match status" value="1"/>
</dbReference>
<dbReference type="PANTHER" id="PTHR43040">
    <property type="entry name" value="RIBONUCLEASE D"/>
    <property type="match status" value="1"/>
</dbReference>
<dbReference type="GO" id="GO:0006139">
    <property type="term" value="P:nucleobase-containing compound metabolic process"/>
    <property type="evidence" value="ECO:0007669"/>
    <property type="project" value="InterPro"/>
</dbReference>
<dbReference type="SUPFAM" id="SSF53098">
    <property type="entry name" value="Ribonuclease H-like"/>
    <property type="match status" value="1"/>
</dbReference>
<proteinExistence type="predicted"/>
<dbReference type="InterPro" id="IPR012337">
    <property type="entry name" value="RNaseH-like_sf"/>
</dbReference>
<evidence type="ECO:0000313" key="2">
    <source>
        <dbReference type="EMBL" id="KAK3174855.1"/>
    </source>
</evidence>
<dbReference type="AlphaFoldDB" id="A0AAE0DMH3"/>
<reference evidence="2" key="1">
    <citation type="submission" date="2022-11" db="EMBL/GenBank/DDBJ databases">
        <title>Chromosomal genome sequence assembly and mating type (MAT) locus characterization of the leprose asexual lichenized fungus Lepraria neglecta (Nyl.) Erichsen.</title>
        <authorList>
            <person name="Allen J.L."/>
            <person name="Pfeffer B."/>
        </authorList>
    </citation>
    <scope>NUCLEOTIDE SEQUENCE</scope>
    <source>
        <strain evidence="2">Allen 5258</strain>
    </source>
</reference>
<dbReference type="Gene3D" id="3.30.420.10">
    <property type="entry name" value="Ribonuclease H-like superfamily/Ribonuclease H"/>
    <property type="match status" value="1"/>
</dbReference>
<sequence length="329" mass="38229">MHLFHERFEHVVDYSYFLEQIQCLVYKRHQRRAVYIRCFEKDFAKPLTQMPTQDNLTPPLQFLSELIKVSDGIPELFIDLEGISLSRKGELSILETFVKANKFKYTYIIDVYVLHRLVFSTKSTTGYRTLKSILADSRVPKVFWDVRQDAAALHWQLRVPIDGIIDYQLMELATRGQSEGCTYKLPSITDAIKADAGLDAEELNRVIAIKGKGKIKFFREEYGRGRMFNERPMLEEIVEYCATDVAYIAVLFEKYNRILGGKISLLVKPLEMAWDGPEEVDYRWESEILAESKARAIRQREPEYRRPGRMKTSLAGWGCVIRSHPGRTL</sequence>